<keyword evidence="2" id="KW-0812">Transmembrane</keyword>
<sequence length="389" mass="43145">MTLGIETRPDDQGATPPRPAAPARPRLAYIDNLRIFLTALVVVHHVAVTYGNIPAWYYIETAKDPSGTILDVLVIFNQTFFMGFFFMISGFFVPGSVDHKGGKGFMRGRLLRLGVPLLLFALLLRPVLTLPMYLADYRDDLPYWLFYFVSWDPGPMWFVEVLLVFSLGYLLVRRWTGKPELPRLPEPVPARGDGRLPGPLAIVGFTVALTLVTFAWRLLVSPEAYWPIVGLPTPAYLPQYLGLFVVGVVAYRRGWFAGIPRSALWWSGAATLVLGFARLTTIGMTGDGAAVRLLQLAAESGFAVSVVLFLLSLFQRFLNRQNATAKFLSDNAFGVYFLHPLTLVVAALALRGWEATAIAKFAVLCLIGVPLSWGAAWLLRRIPGARRIF</sequence>
<evidence type="ECO:0000259" key="3">
    <source>
        <dbReference type="Pfam" id="PF01757"/>
    </source>
</evidence>
<name>D3PWX8_STANL</name>
<feature type="transmembrane region" description="Helical" evidence="2">
    <location>
        <begin position="335"/>
        <end position="353"/>
    </location>
</feature>
<feature type="transmembrane region" description="Helical" evidence="2">
    <location>
        <begin position="359"/>
        <end position="379"/>
    </location>
</feature>
<dbReference type="Pfam" id="PF01757">
    <property type="entry name" value="Acyl_transf_3"/>
    <property type="match status" value="1"/>
</dbReference>
<dbReference type="PANTHER" id="PTHR36927">
    <property type="entry name" value="BLR4337 PROTEIN"/>
    <property type="match status" value="1"/>
</dbReference>
<proteinExistence type="predicted"/>
<feature type="transmembrane region" description="Helical" evidence="2">
    <location>
        <begin position="73"/>
        <end position="93"/>
    </location>
</feature>
<keyword evidence="5" id="KW-1185">Reference proteome</keyword>
<feature type="transmembrane region" description="Helical" evidence="2">
    <location>
        <begin position="33"/>
        <end position="53"/>
    </location>
</feature>
<dbReference type="RefSeq" id="WP_013020773.1">
    <property type="nucleotide sequence ID" value="NC_013947.1"/>
</dbReference>
<reference evidence="4 5" key="1">
    <citation type="journal article" date="2009" name="Stand. Genomic Sci.">
        <title>Complete genome sequence of Stackebrandtia nassauensis type strain (LLR-40K-21).</title>
        <authorList>
            <person name="Munk C."/>
            <person name="Lapidus A."/>
            <person name="Copeland A."/>
            <person name="Jando M."/>
            <person name="Mayilraj S."/>
            <person name="Glavina Del Rio T."/>
            <person name="Nolan M."/>
            <person name="Chen F."/>
            <person name="Lucas S."/>
            <person name="Tice H."/>
            <person name="Cheng J.F."/>
            <person name="Han C."/>
            <person name="Detter J.C."/>
            <person name="Bruce D."/>
            <person name="Goodwin L."/>
            <person name="Chain P."/>
            <person name="Pitluck S."/>
            <person name="Goker M."/>
            <person name="Ovchinikova G."/>
            <person name="Pati A."/>
            <person name="Ivanova N."/>
            <person name="Mavromatis K."/>
            <person name="Chen A."/>
            <person name="Palaniappan K."/>
            <person name="Land M."/>
            <person name="Hauser L."/>
            <person name="Chang Y.J."/>
            <person name="Jeffries C.D."/>
            <person name="Bristow J."/>
            <person name="Eisen J.A."/>
            <person name="Markowitz V."/>
            <person name="Hugenholtz P."/>
            <person name="Kyrpides N.C."/>
            <person name="Klenk H.P."/>
        </authorList>
    </citation>
    <scope>NUCLEOTIDE SEQUENCE [LARGE SCALE GENOMIC DNA]</scope>
    <source>
        <strain evidence="5">DSM 44728 / CIP 108903 / NRRL B-16338 / NBRC 102104 / LLR-40K-21</strain>
    </source>
</reference>
<protein>
    <submittedName>
        <fullName evidence="4">Acyltransferase 3</fullName>
    </submittedName>
</protein>
<feature type="transmembrane region" description="Helical" evidence="2">
    <location>
        <begin position="225"/>
        <end position="251"/>
    </location>
</feature>
<gene>
    <name evidence="4" type="ordered locus">Snas_5571</name>
</gene>
<feature type="transmembrane region" description="Helical" evidence="2">
    <location>
        <begin position="113"/>
        <end position="134"/>
    </location>
</feature>
<feature type="transmembrane region" description="Helical" evidence="2">
    <location>
        <begin position="200"/>
        <end position="219"/>
    </location>
</feature>
<organism evidence="4 5">
    <name type="scientific">Stackebrandtia nassauensis (strain DSM 44728 / CIP 108903 / NRRL B-16338 / NBRC 102104 / LLR-40K-21)</name>
    <dbReference type="NCBI Taxonomy" id="446470"/>
    <lineage>
        <taxon>Bacteria</taxon>
        <taxon>Bacillati</taxon>
        <taxon>Actinomycetota</taxon>
        <taxon>Actinomycetes</taxon>
        <taxon>Glycomycetales</taxon>
        <taxon>Glycomycetaceae</taxon>
        <taxon>Stackebrandtia</taxon>
    </lineage>
</organism>
<evidence type="ECO:0000313" key="4">
    <source>
        <dbReference type="EMBL" id="ADD45202.1"/>
    </source>
</evidence>
<dbReference type="GO" id="GO:0016747">
    <property type="term" value="F:acyltransferase activity, transferring groups other than amino-acyl groups"/>
    <property type="evidence" value="ECO:0007669"/>
    <property type="project" value="InterPro"/>
</dbReference>
<evidence type="ECO:0000313" key="5">
    <source>
        <dbReference type="Proteomes" id="UP000000844"/>
    </source>
</evidence>
<dbReference type="PANTHER" id="PTHR36927:SF4">
    <property type="entry name" value="BLR5718 PROTEIN"/>
    <property type="match status" value="1"/>
</dbReference>
<keyword evidence="2" id="KW-1133">Transmembrane helix</keyword>
<keyword evidence="4" id="KW-0808">Transferase</keyword>
<keyword evidence="2" id="KW-0472">Membrane</keyword>
<dbReference type="STRING" id="446470.Snas_5571"/>
<evidence type="ECO:0000256" key="2">
    <source>
        <dbReference type="SAM" id="Phobius"/>
    </source>
</evidence>
<dbReference type="HOGENOM" id="CLU_036097_1_0_11"/>
<keyword evidence="4" id="KW-0012">Acyltransferase</keyword>
<dbReference type="EMBL" id="CP001778">
    <property type="protein sequence ID" value="ADD45202.1"/>
    <property type="molecule type" value="Genomic_DNA"/>
</dbReference>
<feature type="domain" description="Acyltransferase 3" evidence="3">
    <location>
        <begin position="28"/>
        <end position="376"/>
    </location>
</feature>
<feature type="transmembrane region" description="Helical" evidence="2">
    <location>
        <begin position="293"/>
        <end position="314"/>
    </location>
</feature>
<dbReference type="InterPro" id="IPR002656">
    <property type="entry name" value="Acyl_transf_3_dom"/>
</dbReference>
<feature type="transmembrane region" description="Helical" evidence="2">
    <location>
        <begin position="154"/>
        <end position="172"/>
    </location>
</feature>
<evidence type="ECO:0000256" key="1">
    <source>
        <dbReference type="SAM" id="MobiDB-lite"/>
    </source>
</evidence>
<dbReference type="Proteomes" id="UP000000844">
    <property type="component" value="Chromosome"/>
</dbReference>
<dbReference type="KEGG" id="sna:Snas_5571"/>
<dbReference type="InterPro" id="IPR050623">
    <property type="entry name" value="Glucan_succinyl_AcylTrfase"/>
</dbReference>
<feature type="region of interest" description="Disordered" evidence="1">
    <location>
        <begin position="1"/>
        <end position="23"/>
    </location>
</feature>
<dbReference type="AlphaFoldDB" id="D3PWX8"/>
<feature type="transmembrane region" description="Helical" evidence="2">
    <location>
        <begin position="263"/>
        <end position="281"/>
    </location>
</feature>
<accession>D3PWX8</accession>
<dbReference type="eggNOG" id="COG1835">
    <property type="taxonomic scope" value="Bacteria"/>
</dbReference>